<comment type="function">
    <text evidence="15">Plays a critical role in recombination and DNA repair. Helps process Holliday junction intermediates to mature products by catalyzing branch migration. Has replication fork regression activity, unwinds stalled or blocked replication forks to make a HJ that can be resolved. Has a DNA unwinding activity characteristic of a DNA helicase with 3'-5' polarity.</text>
</comment>
<dbReference type="AlphaFoldDB" id="A0A286RGE8"/>
<feature type="compositionally biased region" description="Polar residues" evidence="16">
    <location>
        <begin position="1"/>
        <end position="15"/>
    </location>
</feature>
<keyword evidence="7 15" id="KW-0067">ATP-binding</keyword>
<keyword evidence="9 15" id="KW-0233">DNA recombination</keyword>
<dbReference type="Pfam" id="PF00270">
    <property type="entry name" value="DEAD"/>
    <property type="match status" value="1"/>
</dbReference>
<dbReference type="Pfam" id="PF19833">
    <property type="entry name" value="RecG_dom3_C"/>
    <property type="match status" value="1"/>
</dbReference>
<dbReference type="SMART" id="SM00490">
    <property type="entry name" value="HELICc"/>
    <property type="match status" value="1"/>
</dbReference>
<dbReference type="SUPFAM" id="SSF50249">
    <property type="entry name" value="Nucleic acid-binding proteins"/>
    <property type="match status" value="1"/>
</dbReference>
<evidence type="ECO:0000256" key="9">
    <source>
        <dbReference type="ARBA" id="ARBA00023172"/>
    </source>
</evidence>
<name>A0A286RGE8_9BACT</name>
<dbReference type="InterPro" id="IPR033454">
    <property type="entry name" value="RecG_wedge"/>
</dbReference>
<dbReference type="Pfam" id="PF00271">
    <property type="entry name" value="Helicase_C"/>
    <property type="match status" value="1"/>
</dbReference>
<evidence type="ECO:0000313" key="19">
    <source>
        <dbReference type="EMBL" id="ASV75038.1"/>
    </source>
</evidence>
<evidence type="ECO:0000313" key="20">
    <source>
        <dbReference type="Proteomes" id="UP000215086"/>
    </source>
</evidence>
<evidence type="ECO:0000259" key="17">
    <source>
        <dbReference type="PROSITE" id="PS51192"/>
    </source>
</evidence>
<dbReference type="GO" id="GO:0016887">
    <property type="term" value="F:ATP hydrolysis activity"/>
    <property type="evidence" value="ECO:0007669"/>
    <property type="project" value="RHEA"/>
</dbReference>
<dbReference type="PROSITE" id="PS51194">
    <property type="entry name" value="HELICASE_CTER"/>
    <property type="match status" value="1"/>
</dbReference>
<evidence type="ECO:0000256" key="11">
    <source>
        <dbReference type="ARBA" id="ARBA00023235"/>
    </source>
</evidence>
<dbReference type="InterPro" id="IPR014001">
    <property type="entry name" value="Helicase_ATP-bd"/>
</dbReference>
<dbReference type="Gene3D" id="3.40.50.300">
    <property type="entry name" value="P-loop containing nucleotide triphosphate hydrolases"/>
    <property type="match status" value="2"/>
</dbReference>
<evidence type="ECO:0000256" key="6">
    <source>
        <dbReference type="ARBA" id="ARBA00022806"/>
    </source>
</evidence>
<dbReference type="InterPro" id="IPR027417">
    <property type="entry name" value="P-loop_NTPase"/>
</dbReference>
<evidence type="ECO:0000256" key="13">
    <source>
        <dbReference type="ARBA" id="ARBA00034808"/>
    </source>
</evidence>
<gene>
    <name evidence="19" type="ORF">THTE_2436</name>
</gene>
<evidence type="ECO:0000256" key="12">
    <source>
        <dbReference type="ARBA" id="ARBA00034617"/>
    </source>
</evidence>
<evidence type="ECO:0000256" key="2">
    <source>
        <dbReference type="ARBA" id="ARBA00017846"/>
    </source>
</evidence>
<dbReference type="InterPro" id="IPR001650">
    <property type="entry name" value="Helicase_C-like"/>
</dbReference>
<dbReference type="NCBIfam" id="TIGR00643">
    <property type="entry name" value="recG"/>
    <property type="match status" value="1"/>
</dbReference>
<keyword evidence="8" id="KW-0238">DNA-binding</keyword>
<dbReference type="GO" id="GO:0003677">
    <property type="term" value="F:DNA binding"/>
    <property type="evidence" value="ECO:0007669"/>
    <property type="project" value="UniProtKB-KW"/>
</dbReference>
<evidence type="ECO:0000256" key="4">
    <source>
        <dbReference type="ARBA" id="ARBA00022763"/>
    </source>
</evidence>
<keyword evidence="6 15" id="KW-0347">Helicase</keyword>
<comment type="catalytic activity">
    <reaction evidence="14 15">
        <text>ATP + H2O = ADP + phosphate + H(+)</text>
        <dbReference type="Rhea" id="RHEA:13065"/>
        <dbReference type="ChEBI" id="CHEBI:15377"/>
        <dbReference type="ChEBI" id="CHEBI:15378"/>
        <dbReference type="ChEBI" id="CHEBI:30616"/>
        <dbReference type="ChEBI" id="CHEBI:43474"/>
        <dbReference type="ChEBI" id="CHEBI:456216"/>
        <dbReference type="EC" id="5.6.2.4"/>
    </reaction>
</comment>
<feature type="domain" description="Helicase ATP-binding" evidence="17">
    <location>
        <begin position="290"/>
        <end position="451"/>
    </location>
</feature>
<comment type="catalytic activity">
    <reaction evidence="12 15">
        <text>Couples ATP hydrolysis with the unwinding of duplex DNA by translocating in the 3'-5' direction.</text>
        <dbReference type="EC" id="5.6.2.4"/>
    </reaction>
</comment>
<dbReference type="CDD" id="cd17992">
    <property type="entry name" value="DEXHc_RecG"/>
    <property type="match status" value="1"/>
</dbReference>
<dbReference type="InterPro" id="IPR011545">
    <property type="entry name" value="DEAD/DEAH_box_helicase_dom"/>
</dbReference>
<feature type="region of interest" description="Disordered" evidence="16">
    <location>
        <begin position="1"/>
        <end position="23"/>
    </location>
</feature>
<evidence type="ECO:0000256" key="3">
    <source>
        <dbReference type="ARBA" id="ARBA00022741"/>
    </source>
</evidence>
<organism evidence="19 20">
    <name type="scientific">Thermogutta terrifontis</name>
    <dbReference type="NCBI Taxonomy" id="1331910"/>
    <lineage>
        <taxon>Bacteria</taxon>
        <taxon>Pseudomonadati</taxon>
        <taxon>Planctomycetota</taxon>
        <taxon>Planctomycetia</taxon>
        <taxon>Pirellulales</taxon>
        <taxon>Thermoguttaceae</taxon>
        <taxon>Thermogutta</taxon>
    </lineage>
</organism>
<dbReference type="PROSITE" id="PS51192">
    <property type="entry name" value="HELICASE_ATP_BIND_1"/>
    <property type="match status" value="1"/>
</dbReference>
<dbReference type="CDD" id="cd04488">
    <property type="entry name" value="RecG_wedge_OBF"/>
    <property type="match status" value="1"/>
</dbReference>
<keyword evidence="10 15" id="KW-0234">DNA repair</keyword>
<dbReference type="Pfam" id="PF17191">
    <property type="entry name" value="RecG_wedge"/>
    <property type="match status" value="1"/>
</dbReference>
<evidence type="ECO:0000256" key="15">
    <source>
        <dbReference type="RuleBase" id="RU363016"/>
    </source>
</evidence>
<dbReference type="Proteomes" id="UP000215086">
    <property type="component" value="Chromosome"/>
</dbReference>
<dbReference type="EC" id="5.6.2.4" evidence="13 15"/>
<evidence type="ECO:0000256" key="16">
    <source>
        <dbReference type="SAM" id="MobiDB-lite"/>
    </source>
</evidence>
<dbReference type="GO" id="GO:0043138">
    <property type="term" value="F:3'-5' DNA helicase activity"/>
    <property type="evidence" value="ECO:0007669"/>
    <property type="project" value="UniProtKB-EC"/>
</dbReference>
<evidence type="ECO:0000256" key="14">
    <source>
        <dbReference type="ARBA" id="ARBA00048988"/>
    </source>
</evidence>
<dbReference type="NCBIfam" id="NF008165">
    <property type="entry name" value="PRK10917.1-3"/>
    <property type="match status" value="1"/>
</dbReference>
<proteinExistence type="inferred from homology"/>
<dbReference type="PANTHER" id="PTHR47964:SF1">
    <property type="entry name" value="ATP-DEPENDENT DNA HELICASE HOMOLOG RECG, CHLOROPLASTIC"/>
    <property type="match status" value="1"/>
</dbReference>
<dbReference type="KEGG" id="ttf:THTE_2436"/>
<dbReference type="InterPro" id="IPR047112">
    <property type="entry name" value="RecG/Mfd"/>
</dbReference>
<dbReference type="PANTHER" id="PTHR47964">
    <property type="entry name" value="ATP-DEPENDENT DNA HELICASE HOMOLOG RECG, CHLOROPLASTIC"/>
    <property type="match status" value="1"/>
</dbReference>
<keyword evidence="11" id="KW-0413">Isomerase</keyword>
<dbReference type="GO" id="GO:0006281">
    <property type="term" value="P:DNA repair"/>
    <property type="evidence" value="ECO:0007669"/>
    <property type="project" value="UniProtKB-UniRule"/>
</dbReference>
<dbReference type="RefSeq" id="WP_095415212.1">
    <property type="nucleotide sequence ID" value="NZ_CP018477.1"/>
</dbReference>
<evidence type="ECO:0000256" key="10">
    <source>
        <dbReference type="ARBA" id="ARBA00023204"/>
    </source>
</evidence>
<comment type="similarity">
    <text evidence="1 15">Belongs to the helicase family. RecG subfamily.</text>
</comment>
<evidence type="ECO:0000259" key="18">
    <source>
        <dbReference type="PROSITE" id="PS51194"/>
    </source>
</evidence>
<evidence type="ECO:0000256" key="7">
    <source>
        <dbReference type="ARBA" id="ARBA00022840"/>
    </source>
</evidence>
<keyword evidence="4 15" id="KW-0227">DNA damage</keyword>
<reference evidence="19 20" key="1">
    <citation type="journal article" name="Front. Microbiol.">
        <title>Sugar Metabolism of the First Thermophilic Planctomycete Thermogutta terrifontis: Comparative Genomic and Transcriptomic Approaches.</title>
        <authorList>
            <person name="Elcheninov A.G."/>
            <person name="Menzel P."/>
            <person name="Gudbergsdottir S.R."/>
            <person name="Slesarev A.I."/>
            <person name="Kadnikov V.V."/>
            <person name="Krogh A."/>
            <person name="Bonch-Osmolovskaya E.A."/>
            <person name="Peng X."/>
            <person name="Kublanov I.V."/>
        </authorList>
    </citation>
    <scope>NUCLEOTIDE SEQUENCE [LARGE SCALE GENOMIC DNA]</scope>
    <source>
        <strain evidence="19 20">R1</strain>
    </source>
</reference>
<dbReference type="GO" id="GO:0005524">
    <property type="term" value="F:ATP binding"/>
    <property type="evidence" value="ECO:0007669"/>
    <property type="project" value="UniProtKB-KW"/>
</dbReference>
<dbReference type="InterPro" id="IPR012340">
    <property type="entry name" value="NA-bd_OB-fold"/>
</dbReference>
<keyword evidence="3 15" id="KW-0547">Nucleotide-binding</keyword>
<dbReference type="InterPro" id="IPR045562">
    <property type="entry name" value="RecG_dom3_C"/>
</dbReference>
<sequence length="703" mass="78950">MGNEQPSVRRSSSPAEESPLHQPVQYVKGVGPHRAELLRRLGVETVADLLFFFPRSYEDISDIRRVAELEEGKLQSVIGVIEDIDSHVSRSGQTVVGMAVACEDGYVRALWFQQPYRRDLFRVGQRVMLSGRPRRNGLFWEIAHPRVIVLGEAERPQVAPLPVYPLTEGLAQWQMRRIMEHAVATYTSYLEEALPPQLLAKRHLLPIQEAVEQIHFPTDRNRLEEARRRFIYEELLILQLALGIKRYQQITLKKAPVLQLTPKIDARIRRLFKFPLTKAQDRAVAEIAADMARPVPMNRLLQGDVGSGKTVVALYAMLLAVACGYQAVLMAPTEILARQHFQTIDELLAASRVRRALLVGGLPPAERTSILERIAEGALDLVVGTQAIIQDEVKFHRLGLVVIDEQHKFGVRQRAALKGAGEEPHYLVMTATPIPRTIAMTLFGDLDVTVLDEAPPGRKPVRTFLANSEQRGQWWAFFRRKLQEGRQGYVVVPLVEEDEEAEVKSVEGTFRELNQGELAGFRLAAIHGRMSSEEKEEVMARFRRGEIDVLVSTAVIEVGIDVPNATLMTIENGERFGLAQLHQLRGRVSRGPVPGYCCVFSDSTAPETKQRLEAFCRTANGFELAEIDFLLRGPGEILGTRQHGLPPFRIADLVRDREVVELARQDAWELIAGDPGLARPEHCRLRRLVLARYGKSMALADVG</sequence>
<feature type="domain" description="Helicase C-terminal" evidence="18">
    <location>
        <begin position="460"/>
        <end position="635"/>
    </location>
</feature>
<dbReference type="NCBIfam" id="NF008168">
    <property type="entry name" value="PRK10917.2-2"/>
    <property type="match status" value="1"/>
</dbReference>
<dbReference type="EMBL" id="CP018477">
    <property type="protein sequence ID" value="ASV75038.1"/>
    <property type="molecule type" value="Genomic_DNA"/>
</dbReference>
<dbReference type="SUPFAM" id="SSF52540">
    <property type="entry name" value="P-loop containing nucleoside triphosphate hydrolases"/>
    <property type="match status" value="2"/>
</dbReference>
<protein>
    <recommendedName>
        <fullName evidence="2 15">ATP-dependent DNA helicase RecG</fullName>
        <ecNumber evidence="13 15">5.6.2.4</ecNumber>
    </recommendedName>
</protein>
<dbReference type="GO" id="GO:0006310">
    <property type="term" value="P:DNA recombination"/>
    <property type="evidence" value="ECO:0007669"/>
    <property type="project" value="UniProtKB-UniRule"/>
</dbReference>
<evidence type="ECO:0000256" key="1">
    <source>
        <dbReference type="ARBA" id="ARBA00007504"/>
    </source>
</evidence>
<evidence type="ECO:0000256" key="5">
    <source>
        <dbReference type="ARBA" id="ARBA00022801"/>
    </source>
</evidence>
<dbReference type="Gene3D" id="2.40.50.140">
    <property type="entry name" value="Nucleic acid-binding proteins"/>
    <property type="match status" value="1"/>
</dbReference>
<keyword evidence="5 15" id="KW-0378">Hydrolase</keyword>
<keyword evidence="20" id="KW-1185">Reference proteome</keyword>
<evidence type="ECO:0000256" key="8">
    <source>
        <dbReference type="ARBA" id="ARBA00023125"/>
    </source>
</evidence>
<accession>A0A286RGE8</accession>
<dbReference type="InterPro" id="IPR004609">
    <property type="entry name" value="ATP-dep_DNA_helicase_RecG"/>
</dbReference>
<dbReference type="OrthoDB" id="9804325at2"/>
<dbReference type="SMART" id="SM00487">
    <property type="entry name" value="DEXDc"/>
    <property type="match status" value="1"/>
</dbReference>